<dbReference type="PANTHER" id="PTHR10869:SF236">
    <property type="entry name" value="PROLYL 4-HYDROXYLASE ALPHA SUBUNIT DOMAIN-CONTAINING PROTEIN"/>
    <property type="match status" value="1"/>
</dbReference>
<protein>
    <submittedName>
        <fullName evidence="8">2OG-Fe(II) oxygenase</fullName>
    </submittedName>
</protein>
<dbReference type="SMART" id="SM00702">
    <property type="entry name" value="P4Hc"/>
    <property type="match status" value="1"/>
</dbReference>
<evidence type="ECO:0000313" key="9">
    <source>
        <dbReference type="Proteomes" id="UP000613030"/>
    </source>
</evidence>
<comment type="caution">
    <text evidence="8">The sequence shown here is derived from an EMBL/GenBank/DDBJ whole genome shotgun (WGS) entry which is preliminary data.</text>
</comment>
<dbReference type="InterPro" id="IPR005123">
    <property type="entry name" value="Oxoglu/Fe-dep_dioxygenase_dom"/>
</dbReference>
<reference evidence="8 9" key="1">
    <citation type="submission" date="2021-01" db="EMBL/GenBank/DDBJ databases">
        <title>Chryseolinea sp. Jin1 Genome sequencing and assembly.</title>
        <authorList>
            <person name="Kim I."/>
        </authorList>
    </citation>
    <scope>NUCLEOTIDE SEQUENCE [LARGE SCALE GENOMIC DNA]</scope>
    <source>
        <strain evidence="8 9">Jin1</strain>
    </source>
</reference>
<gene>
    <name evidence="8" type="ORF">JI741_12515</name>
</gene>
<proteinExistence type="predicted"/>
<dbReference type="InterPro" id="IPR045054">
    <property type="entry name" value="P4HA-like"/>
</dbReference>
<dbReference type="InterPro" id="IPR006620">
    <property type="entry name" value="Pro_4_hyd_alph"/>
</dbReference>
<dbReference type="EMBL" id="JAERRB010000003">
    <property type="protein sequence ID" value="MBL0742046.1"/>
    <property type="molecule type" value="Genomic_DNA"/>
</dbReference>
<evidence type="ECO:0000256" key="3">
    <source>
        <dbReference type="ARBA" id="ARBA00022896"/>
    </source>
</evidence>
<organism evidence="8 9">
    <name type="scientific">Chryseolinea lacunae</name>
    <dbReference type="NCBI Taxonomy" id="2801331"/>
    <lineage>
        <taxon>Bacteria</taxon>
        <taxon>Pseudomonadati</taxon>
        <taxon>Bacteroidota</taxon>
        <taxon>Cytophagia</taxon>
        <taxon>Cytophagales</taxon>
        <taxon>Fulvivirgaceae</taxon>
        <taxon>Chryseolinea</taxon>
    </lineage>
</organism>
<evidence type="ECO:0000256" key="1">
    <source>
        <dbReference type="ARBA" id="ARBA00001961"/>
    </source>
</evidence>
<keyword evidence="2" id="KW-0479">Metal-binding</keyword>
<evidence type="ECO:0000256" key="6">
    <source>
        <dbReference type="ARBA" id="ARBA00023004"/>
    </source>
</evidence>
<sequence>MNRHDLTSHIYTLDNFLTPEACLAFIQQTENLGYEPATIMTDHGPRLAEHVRNNNRVMFKDVALAEQLWQRLGEQAPAPLSDSVAYGLNELFRFYRYRPGQKFRKHRDASYIKSATEGSLFTFMIYLNDDFTGGETTFNEIVVKPKTGSALIFRHALEHEGTEVLTGVKYVLRTDIMFTLTKKTKSK</sequence>
<evidence type="ECO:0000313" key="8">
    <source>
        <dbReference type="EMBL" id="MBL0742046.1"/>
    </source>
</evidence>
<dbReference type="Proteomes" id="UP000613030">
    <property type="component" value="Unassembled WGS sequence"/>
</dbReference>
<dbReference type="PROSITE" id="PS51471">
    <property type="entry name" value="FE2OG_OXY"/>
    <property type="match status" value="1"/>
</dbReference>
<dbReference type="RefSeq" id="WP_202009807.1">
    <property type="nucleotide sequence ID" value="NZ_JAERRB010000003.1"/>
</dbReference>
<dbReference type="PANTHER" id="PTHR10869">
    <property type="entry name" value="PROLYL 4-HYDROXYLASE ALPHA SUBUNIT"/>
    <property type="match status" value="1"/>
</dbReference>
<feature type="domain" description="Fe2OG dioxygenase" evidence="7">
    <location>
        <begin position="87"/>
        <end position="178"/>
    </location>
</feature>
<keyword evidence="6" id="KW-0408">Iron</keyword>
<name>A0ABS1KRJ2_9BACT</name>
<keyword evidence="3" id="KW-0847">Vitamin C</keyword>
<keyword evidence="9" id="KW-1185">Reference proteome</keyword>
<dbReference type="InterPro" id="IPR044862">
    <property type="entry name" value="Pro_4_hyd_alph_FE2OG_OXY"/>
</dbReference>
<evidence type="ECO:0000259" key="7">
    <source>
        <dbReference type="PROSITE" id="PS51471"/>
    </source>
</evidence>
<keyword evidence="4" id="KW-0223">Dioxygenase</keyword>
<keyword evidence="5" id="KW-0560">Oxidoreductase</keyword>
<dbReference type="Gene3D" id="2.60.120.620">
    <property type="entry name" value="q2cbj1_9rhob like domain"/>
    <property type="match status" value="1"/>
</dbReference>
<accession>A0ABS1KRJ2</accession>
<evidence type="ECO:0000256" key="4">
    <source>
        <dbReference type="ARBA" id="ARBA00022964"/>
    </source>
</evidence>
<evidence type="ECO:0000256" key="5">
    <source>
        <dbReference type="ARBA" id="ARBA00023002"/>
    </source>
</evidence>
<comment type="cofactor">
    <cofactor evidence="1">
        <name>L-ascorbate</name>
        <dbReference type="ChEBI" id="CHEBI:38290"/>
    </cofactor>
</comment>
<evidence type="ECO:0000256" key="2">
    <source>
        <dbReference type="ARBA" id="ARBA00022723"/>
    </source>
</evidence>
<dbReference type="Pfam" id="PF13640">
    <property type="entry name" value="2OG-FeII_Oxy_3"/>
    <property type="match status" value="1"/>
</dbReference>